<feature type="non-terminal residue" evidence="1">
    <location>
        <position position="34"/>
    </location>
</feature>
<organism evidence="1">
    <name type="scientific">marine sediment metagenome</name>
    <dbReference type="NCBI Taxonomy" id="412755"/>
    <lineage>
        <taxon>unclassified sequences</taxon>
        <taxon>metagenomes</taxon>
        <taxon>ecological metagenomes</taxon>
    </lineage>
</organism>
<comment type="caution">
    <text evidence="1">The sequence shown here is derived from an EMBL/GenBank/DDBJ whole genome shotgun (WGS) entry which is preliminary data.</text>
</comment>
<sequence>MNNGVTVSIPMLPPKEVSPNYHGELRARMSATKA</sequence>
<proteinExistence type="predicted"/>
<protein>
    <submittedName>
        <fullName evidence="1">Uncharacterized protein</fullName>
    </submittedName>
</protein>
<gene>
    <name evidence="1" type="ORF">S12H4_35124</name>
</gene>
<accession>X1TY38</accession>
<dbReference type="AlphaFoldDB" id="X1TY38"/>
<name>X1TY38_9ZZZZ</name>
<reference evidence="1" key="1">
    <citation type="journal article" date="2014" name="Front. Microbiol.">
        <title>High frequency of phylogenetically diverse reductive dehalogenase-homologous genes in deep subseafloor sedimentary metagenomes.</title>
        <authorList>
            <person name="Kawai M."/>
            <person name="Futagami T."/>
            <person name="Toyoda A."/>
            <person name="Takaki Y."/>
            <person name="Nishi S."/>
            <person name="Hori S."/>
            <person name="Arai W."/>
            <person name="Tsubouchi T."/>
            <person name="Morono Y."/>
            <person name="Uchiyama I."/>
            <person name="Ito T."/>
            <person name="Fujiyama A."/>
            <person name="Inagaki F."/>
            <person name="Takami H."/>
        </authorList>
    </citation>
    <scope>NUCLEOTIDE SEQUENCE</scope>
    <source>
        <strain evidence="1">Expedition CK06-06</strain>
    </source>
</reference>
<evidence type="ECO:0000313" key="1">
    <source>
        <dbReference type="EMBL" id="GAI96296.1"/>
    </source>
</evidence>
<dbReference type="EMBL" id="BARW01020837">
    <property type="protein sequence ID" value="GAI96296.1"/>
    <property type="molecule type" value="Genomic_DNA"/>
</dbReference>